<keyword evidence="3" id="KW-1185">Reference proteome</keyword>
<dbReference type="Proteomes" id="UP000255036">
    <property type="component" value="Unassembled WGS sequence"/>
</dbReference>
<evidence type="ECO:0000313" key="2">
    <source>
        <dbReference type="EMBL" id="RDU24222.1"/>
    </source>
</evidence>
<dbReference type="Gene3D" id="3.40.50.10490">
    <property type="entry name" value="Glucose-6-phosphate isomerase like protein, domain 1"/>
    <property type="match status" value="1"/>
</dbReference>
<dbReference type="RefSeq" id="WP_115481246.1">
    <property type="nucleotide sequence ID" value="NZ_QRCT01000014.1"/>
</dbReference>
<dbReference type="Pfam" id="PF01418">
    <property type="entry name" value="HTH_6"/>
    <property type="match status" value="1"/>
</dbReference>
<dbReference type="GO" id="GO:0003700">
    <property type="term" value="F:DNA-binding transcription factor activity"/>
    <property type="evidence" value="ECO:0007669"/>
    <property type="project" value="InterPro"/>
</dbReference>
<dbReference type="OrthoDB" id="6590756at2"/>
<protein>
    <submittedName>
        <fullName evidence="2">MurR/RpiR family transcriptional regulator</fullName>
    </submittedName>
</protein>
<dbReference type="Pfam" id="PF01380">
    <property type="entry name" value="SIS"/>
    <property type="match status" value="1"/>
</dbReference>
<evidence type="ECO:0000259" key="1">
    <source>
        <dbReference type="PROSITE" id="PS51071"/>
    </source>
</evidence>
<dbReference type="InterPro" id="IPR001347">
    <property type="entry name" value="SIS_dom"/>
</dbReference>
<dbReference type="Gene3D" id="1.10.10.10">
    <property type="entry name" value="Winged helix-like DNA-binding domain superfamily/Winged helix DNA-binding domain"/>
    <property type="match status" value="1"/>
</dbReference>
<dbReference type="PANTHER" id="PTHR30514:SF21">
    <property type="entry name" value="RPIR-FAMILY TRANSCRIPTIONAL REGULATOR"/>
    <property type="match status" value="1"/>
</dbReference>
<dbReference type="InterPro" id="IPR047640">
    <property type="entry name" value="RpiR-like"/>
</dbReference>
<accession>A0A371AXH3</accession>
<dbReference type="SUPFAM" id="SSF53697">
    <property type="entry name" value="SIS domain"/>
    <property type="match status" value="1"/>
</dbReference>
<dbReference type="GO" id="GO:0097367">
    <property type="term" value="F:carbohydrate derivative binding"/>
    <property type="evidence" value="ECO:0007669"/>
    <property type="project" value="InterPro"/>
</dbReference>
<comment type="caution">
    <text evidence="2">The sequence shown here is derived from an EMBL/GenBank/DDBJ whole genome shotgun (WGS) entry which is preliminary data.</text>
</comment>
<dbReference type="InterPro" id="IPR046348">
    <property type="entry name" value="SIS_dom_sf"/>
</dbReference>
<reference evidence="2 3" key="1">
    <citation type="submission" date="2018-07" db="EMBL/GenBank/DDBJ databases">
        <title>Anaerosacharophilus polymeroproducens gen. nov. sp. nov., an anaerobic bacterium isolated from salt field.</title>
        <authorList>
            <person name="Kim W."/>
            <person name="Yang S.-H."/>
            <person name="Oh J."/>
            <person name="Lee J.-H."/>
            <person name="Kwon K.K."/>
        </authorList>
    </citation>
    <scope>NUCLEOTIDE SEQUENCE [LARGE SCALE GENOMIC DNA]</scope>
    <source>
        <strain evidence="2 3">MCWD5</strain>
    </source>
</reference>
<organism evidence="2 3">
    <name type="scientific">Anaerosacchariphilus polymeriproducens</name>
    <dbReference type="NCBI Taxonomy" id="1812858"/>
    <lineage>
        <taxon>Bacteria</taxon>
        <taxon>Bacillati</taxon>
        <taxon>Bacillota</taxon>
        <taxon>Clostridia</taxon>
        <taxon>Lachnospirales</taxon>
        <taxon>Lachnospiraceae</taxon>
        <taxon>Anaerosacchariphilus</taxon>
    </lineage>
</organism>
<proteinExistence type="predicted"/>
<evidence type="ECO:0000313" key="3">
    <source>
        <dbReference type="Proteomes" id="UP000255036"/>
    </source>
</evidence>
<dbReference type="InterPro" id="IPR036388">
    <property type="entry name" value="WH-like_DNA-bd_sf"/>
</dbReference>
<feature type="domain" description="HTH rpiR-type" evidence="1">
    <location>
        <begin position="1"/>
        <end position="70"/>
    </location>
</feature>
<dbReference type="GO" id="GO:0003677">
    <property type="term" value="F:DNA binding"/>
    <property type="evidence" value="ECO:0007669"/>
    <property type="project" value="InterPro"/>
</dbReference>
<dbReference type="PROSITE" id="PS51071">
    <property type="entry name" value="HTH_RPIR"/>
    <property type="match status" value="1"/>
</dbReference>
<dbReference type="PANTHER" id="PTHR30514">
    <property type="entry name" value="GLUCOKINASE"/>
    <property type="match status" value="1"/>
</dbReference>
<dbReference type="AlphaFoldDB" id="A0A371AXH3"/>
<dbReference type="InterPro" id="IPR000281">
    <property type="entry name" value="HTH_RpiR"/>
</dbReference>
<dbReference type="InterPro" id="IPR009057">
    <property type="entry name" value="Homeodomain-like_sf"/>
</dbReference>
<dbReference type="SUPFAM" id="SSF46689">
    <property type="entry name" value="Homeodomain-like"/>
    <property type="match status" value="1"/>
</dbReference>
<sequence length="234" mass="26799">MDSNIHLTEVEKNILNRIHYYISKKSKAKIEQVAQDCYVSKGAIVKLAKKLGYSGYSEMYYTTFANMNNTSGENFFAINTLTNDDKISQNASKFTELLYEFKERRIRIDSLGFCDSARDYYIQKLQTFGFNSMSCYHFASFSKEKAGIYIFMSYSGTRAEILEKVRVAKEHGEYVLALTNNPKSPLANAADIFIEVNGVQSENNNYKPNLFTANLIVLLEIALCEFSKRYLPNE</sequence>
<name>A0A371AXH3_9FIRM</name>
<gene>
    <name evidence="2" type="ORF">DWV06_05860</name>
</gene>
<dbReference type="GO" id="GO:1901135">
    <property type="term" value="P:carbohydrate derivative metabolic process"/>
    <property type="evidence" value="ECO:0007669"/>
    <property type="project" value="InterPro"/>
</dbReference>
<dbReference type="EMBL" id="QRCT01000014">
    <property type="protein sequence ID" value="RDU24222.1"/>
    <property type="molecule type" value="Genomic_DNA"/>
</dbReference>